<feature type="non-terminal residue" evidence="2">
    <location>
        <position position="81"/>
    </location>
</feature>
<keyword evidence="3" id="KW-1185">Reference proteome</keyword>
<dbReference type="EMBL" id="LSSN01005389">
    <property type="protein sequence ID" value="OMJ09587.1"/>
    <property type="molecule type" value="Genomic_DNA"/>
</dbReference>
<sequence>MSKRAIESDSHLNDVEMGDVSVQENVIQNDQSQAKRPFNNNAGNEEIGEFEDIWEDELESEDEIEEDDFGVEESEMNTAET</sequence>
<feature type="compositionally biased region" description="Basic and acidic residues" evidence="1">
    <location>
        <begin position="1"/>
        <end position="14"/>
    </location>
</feature>
<protein>
    <submittedName>
        <fullName evidence="2">Uncharacterized protein</fullName>
    </submittedName>
</protein>
<proteinExistence type="predicted"/>
<reference evidence="2 3" key="1">
    <citation type="submission" date="2017-01" db="EMBL/GenBank/DDBJ databases">
        <authorList>
            <person name="Mah S.A."/>
            <person name="Swanson W.J."/>
            <person name="Moy G.W."/>
            <person name="Vacquier V.D."/>
        </authorList>
    </citation>
    <scope>NUCLEOTIDE SEQUENCE [LARGE SCALE GENOMIC DNA]</scope>
    <source>
        <strain evidence="2 3">GSMNP</strain>
    </source>
</reference>
<feature type="compositionally biased region" description="Acidic residues" evidence="1">
    <location>
        <begin position="46"/>
        <end position="75"/>
    </location>
</feature>
<name>A0A1R1X4T9_9FUNG</name>
<dbReference type="OrthoDB" id="2161379at2759"/>
<evidence type="ECO:0000313" key="3">
    <source>
        <dbReference type="Proteomes" id="UP000187283"/>
    </source>
</evidence>
<accession>A0A1R1X4T9</accession>
<feature type="region of interest" description="Disordered" evidence="1">
    <location>
        <begin position="1"/>
        <end position="81"/>
    </location>
</feature>
<organism evidence="2 3">
    <name type="scientific">Smittium culicis</name>
    <dbReference type="NCBI Taxonomy" id="133412"/>
    <lineage>
        <taxon>Eukaryota</taxon>
        <taxon>Fungi</taxon>
        <taxon>Fungi incertae sedis</taxon>
        <taxon>Zoopagomycota</taxon>
        <taxon>Kickxellomycotina</taxon>
        <taxon>Harpellomycetes</taxon>
        <taxon>Harpellales</taxon>
        <taxon>Legeriomycetaceae</taxon>
        <taxon>Smittium</taxon>
    </lineage>
</organism>
<dbReference type="AlphaFoldDB" id="A0A1R1X4T9"/>
<feature type="compositionally biased region" description="Polar residues" evidence="1">
    <location>
        <begin position="22"/>
        <end position="43"/>
    </location>
</feature>
<dbReference type="Proteomes" id="UP000187283">
    <property type="component" value="Unassembled WGS sequence"/>
</dbReference>
<evidence type="ECO:0000313" key="2">
    <source>
        <dbReference type="EMBL" id="OMJ09587.1"/>
    </source>
</evidence>
<evidence type="ECO:0000256" key="1">
    <source>
        <dbReference type="SAM" id="MobiDB-lite"/>
    </source>
</evidence>
<gene>
    <name evidence="2" type="ORF">AYI70_g10841</name>
</gene>
<comment type="caution">
    <text evidence="2">The sequence shown here is derived from an EMBL/GenBank/DDBJ whole genome shotgun (WGS) entry which is preliminary data.</text>
</comment>